<dbReference type="InterPro" id="IPR011051">
    <property type="entry name" value="RmlC_Cupin_sf"/>
</dbReference>
<feature type="compositionally biased region" description="Basic and acidic residues" evidence="1">
    <location>
        <begin position="1"/>
        <end position="14"/>
    </location>
</feature>
<accession>A0ABQ4BZ11</accession>
<feature type="region of interest" description="Disordered" evidence="1">
    <location>
        <begin position="1"/>
        <end position="21"/>
    </location>
</feature>
<dbReference type="RefSeq" id="WP_203701565.1">
    <property type="nucleotide sequence ID" value="NZ_BAAALU010000010.1"/>
</dbReference>
<evidence type="ECO:0008006" key="4">
    <source>
        <dbReference type="Google" id="ProtNLM"/>
    </source>
</evidence>
<gene>
    <name evidence="2" type="ORF">Air01nite_18590</name>
</gene>
<evidence type="ECO:0000313" key="3">
    <source>
        <dbReference type="Proteomes" id="UP000624325"/>
    </source>
</evidence>
<protein>
    <recommendedName>
        <fullName evidence="4">Cupin domain-containing protein</fullName>
    </recommendedName>
</protein>
<evidence type="ECO:0000313" key="2">
    <source>
        <dbReference type="EMBL" id="GIF55764.1"/>
    </source>
</evidence>
<dbReference type="Gene3D" id="2.60.120.10">
    <property type="entry name" value="Jelly Rolls"/>
    <property type="match status" value="2"/>
</dbReference>
<reference evidence="2 3" key="1">
    <citation type="submission" date="2021-01" db="EMBL/GenBank/DDBJ databases">
        <title>Whole genome shotgun sequence of Asanoa iriomotensis NBRC 100142.</title>
        <authorList>
            <person name="Komaki H."/>
            <person name="Tamura T."/>
        </authorList>
    </citation>
    <scope>NUCLEOTIDE SEQUENCE [LARGE SCALE GENOMIC DNA]</scope>
    <source>
        <strain evidence="2 3">NBRC 100142</strain>
    </source>
</reference>
<name>A0ABQ4BZ11_9ACTN</name>
<evidence type="ECO:0000256" key="1">
    <source>
        <dbReference type="SAM" id="MobiDB-lite"/>
    </source>
</evidence>
<proteinExistence type="predicted"/>
<dbReference type="SUPFAM" id="SSF51182">
    <property type="entry name" value="RmlC-like cupins"/>
    <property type="match status" value="1"/>
</dbReference>
<dbReference type="Proteomes" id="UP000624325">
    <property type="component" value="Unassembled WGS sequence"/>
</dbReference>
<sequence length="302" mass="33476">MDEADKSIRADAMPRRRATPRPTFERAAVVRRGETAHHVWGDTEAGLVTDRVYVSSSALHVLEFELEPGGAFRHSATNKTVFAADVMYCVLEGELVLADPQHGEVRVVAPGEQVLFHRDTWHHGFNPSARPLRVLEFFAPPPSRGTASQYARHQSMLERVQYRDQRWSGRWPDARAERLSTTRLHVVRPDDAVWGFAAESPTHLVGLLADTEHLTVSTGRVYAGHVEDPRKVDDESMLVVTSGELWVDVHEEDGETYATACLAAGDAVYVPAHATLRVLSRSGEPSTYLQGSGRQVAPGWTP</sequence>
<comment type="caution">
    <text evidence="2">The sequence shown here is derived from an EMBL/GenBank/DDBJ whole genome shotgun (WGS) entry which is preliminary data.</text>
</comment>
<organism evidence="2 3">
    <name type="scientific">Asanoa iriomotensis</name>
    <dbReference type="NCBI Taxonomy" id="234613"/>
    <lineage>
        <taxon>Bacteria</taxon>
        <taxon>Bacillati</taxon>
        <taxon>Actinomycetota</taxon>
        <taxon>Actinomycetes</taxon>
        <taxon>Micromonosporales</taxon>
        <taxon>Micromonosporaceae</taxon>
        <taxon>Asanoa</taxon>
    </lineage>
</organism>
<dbReference type="InterPro" id="IPR014710">
    <property type="entry name" value="RmlC-like_jellyroll"/>
</dbReference>
<dbReference type="EMBL" id="BONC01000009">
    <property type="protein sequence ID" value="GIF55764.1"/>
    <property type="molecule type" value="Genomic_DNA"/>
</dbReference>
<keyword evidence="3" id="KW-1185">Reference proteome</keyword>